<dbReference type="PANTHER" id="PTHR32083:SF48">
    <property type="entry name" value="TRANS-GOLGI NETWORK-LOCALIZED SYP41-INTERACTING PROTEIN 1"/>
    <property type="match status" value="1"/>
</dbReference>
<evidence type="ECO:0000313" key="3">
    <source>
        <dbReference type="EMBL" id="OHT00453.1"/>
    </source>
</evidence>
<accession>A0A1J4JT58</accession>
<dbReference type="GeneID" id="94843434"/>
<dbReference type="GO" id="GO:0005856">
    <property type="term" value="C:cytoskeleton"/>
    <property type="evidence" value="ECO:0007669"/>
    <property type="project" value="TreeGrafter"/>
</dbReference>
<dbReference type="Gene3D" id="1.10.287.1490">
    <property type="match status" value="1"/>
</dbReference>
<name>A0A1J4JT58_9EUKA</name>
<evidence type="ECO:0000256" key="2">
    <source>
        <dbReference type="SAM" id="Coils"/>
    </source>
</evidence>
<feature type="coiled-coil region" evidence="2">
    <location>
        <begin position="188"/>
        <end position="275"/>
    </location>
</feature>
<proteinExistence type="predicted"/>
<keyword evidence="4" id="KW-1185">Reference proteome</keyword>
<protein>
    <submittedName>
        <fullName evidence="3">Uncharacterized protein</fullName>
    </submittedName>
</protein>
<organism evidence="3 4">
    <name type="scientific">Tritrichomonas foetus</name>
    <dbReference type="NCBI Taxonomy" id="1144522"/>
    <lineage>
        <taxon>Eukaryota</taxon>
        <taxon>Metamonada</taxon>
        <taxon>Parabasalia</taxon>
        <taxon>Tritrichomonadida</taxon>
        <taxon>Tritrichomonadidae</taxon>
        <taxon>Tritrichomonas</taxon>
    </lineage>
</organism>
<dbReference type="RefSeq" id="XP_068353589.1">
    <property type="nucleotide sequence ID" value="XM_068508730.1"/>
</dbReference>
<evidence type="ECO:0000313" key="4">
    <source>
        <dbReference type="Proteomes" id="UP000179807"/>
    </source>
</evidence>
<feature type="coiled-coil region" evidence="2">
    <location>
        <begin position="304"/>
        <end position="429"/>
    </location>
</feature>
<dbReference type="Proteomes" id="UP000179807">
    <property type="component" value="Unassembled WGS sequence"/>
</dbReference>
<dbReference type="PANTHER" id="PTHR32083">
    <property type="entry name" value="CILIA AND FLAGELLA-ASSOCIATED PROTEIN 58-RELATED"/>
    <property type="match status" value="1"/>
</dbReference>
<gene>
    <name evidence="3" type="ORF">TRFO_32859</name>
</gene>
<dbReference type="EMBL" id="MLAK01000954">
    <property type="protein sequence ID" value="OHT00453.1"/>
    <property type="molecule type" value="Genomic_DNA"/>
</dbReference>
<dbReference type="AlphaFoldDB" id="A0A1J4JT58"/>
<feature type="coiled-coil region" evidence="2">
    <location>
        <begin position="8"/>
        <end position="127"/>
    </location>
</feature>
<dbReference type="VEuPathDB" id="TrichDB:TRFO_32859"/>
<dbReference type="OrthoDB" id="10255522at2759"/>
<sequence>MKDDNLSLRTQYEEAMNLTKQMDEIHQENTVLTRKVHKLTAEKDEINRRLQISLQMNEDLKKKCEQTPVVNIHENNELRESLESANKKHQQQITDLNNVVQETTQMLNAVRNESADLKNTINNIVEAAESYFGETFSSHESLRQFLLIPQTKIEIPNINEKHIKSPHKVNISMLNSLKLKAKNERNLRKEMYHKLLSAEKENQNQKEQFYKTINNLENKIAEIQKDSKDNELKQKQELATSESQLSLHMENVERMRLKIQQLKEQNERLEEIQKRPNPLASEVSDLQRQLADRNNKIKENNSSIASLKKQISSLISQLKQSEIRINSLKKKVSDIRALNDEINEELVDLRTEKGKLEIINDELNEKFKTVSAQLKVDKSSTDQNKARVEQLESNYTRLKSSNNLMQNILDKQKDEINLLYNEREKLIHLIQQLNAILKASEIYYQNKIIEKQMKPEKKKKVETKIVETIVEPTIPITSWFSTEFPRELTTMIGEVAKNEALPITAKLRHILNVIGKFYNSQNFEQETKLKNKDEQFSSLSDKFSNFLLAIGAQIDVDLNNVADPIKPIIEWIVNLKDQMSIISSEKDTVKNEINYFLDKLDFKSLADAESDFVRLRGEFYRVQSELHKEKKKSKQHKKSQKELGHTFVEHQREIEIVFNKQKGKIENLEKTCDEYIIEVRQLKNKNAELTNEIIRIKNEHEDQVGEVTVEKDAFLKQLRDEYEKEKIELVSMLEDKTAKIESYCKEIVRLEKEVSQWKRTAETMKKQKKEKERELEEIANQFNESDNDWKERLIKEKTNLTTQFRNLVAELKGKNKELRALVIKTAEALNESEDNVKKLSAHIADLEATNQENHMKLSSLKDEMEREKQLIETKIKAKNLSSEMKCQALLEEEKSRQETEKRKLFGFVAKSFRHFFDGKTQLTDECFKSVIKSASYELERLLAEEAAMKRLLGIGPTESPQDSVAKLLLSLYRPSE</sequence>
<reference evidence="3" key="1">
    <citation type="submission" date="2016-10" db="EMBL/GenBank/DDBJ databases">
        <authorList>
            <person name="Benchimol M."/>
            <person name="Almeida L.G."/>
            <person name="Vasconcelos A.T."/>
            <person name="Perreira-Neves A."/>
            <person name="Rosa I.A."/>
            <person name="Tasca T."/>
            <person name="Bogo M.R."/>
            <person name="de Souza W."/>
        </authorList>
    </citation>
    <scope>NUCLEOTIDE SEQUENCE [LARGE SCALE GENOMIC DNA]</scope>
    <source>
        <strain evidence="3">K</strain>
    </source>
</reference>
<evidence type="ECO:0000256" key="1">
    <source>
        <dbReference type="ARBA" id="ARBA00023054"/>
    </source>
</evidence>
<keyword evidence="1 2" id="KW-0175">Coiled coil</keyword>
<feature type="coiled-coil region" evidence="2">
    <location>
        <begin position="658"/>
        <end position="881"/>
    </location>
</feature>
<comment type="caution">
    <text evidence="3">The sequence shown here is derived from an EMBL/GenBank/DDBJ whole genome shotgun (WGS) entry which is preliminary data.</text>
</comment>